<evidence type="ECO:0000313" key="1">
    <source>
        <dbReference type="EMBL" id="KAI7996972.1"/>
    </source>
</evidence>
<accession>A0ACC0G773</accession>
<keyword evidence="2" id="KW-1185">Reference proteome</keyword>
<dbReference type="EMBL" id="CM045767">
    <property type="protein sequence ID" value="KAI7996972.1"/>
    <property type="molecule type" value="Genomic_DNA"/>
</dbReference>
<comment type="caution">
    <text evidence="1">The sequence shown here is derived from an EMBL/GenBank/DDBJ whole genome shotgun (WGS) entry which is preliminary data.</text>
</comment>
<reference evidence="1 2" key="1">
    <citation type="journal article" date="2022" name="Plant J.">
        <title>Chromosome-level genome of Camellia lanceoleosa provides a valuable resource for understanding genome evolution and self-incompatibility.</title>
        <authorList>
            <person name="Gong W."/>
            <person name="Xiao S."/>
            <person name="Wang L."/>
            <person name="Liao Z."/>
            <person name="Chang Y."/>
            <person name="Mo W."/>
            <person name="Hu G."/>
            <person name="Li W."/>
            <person name="Zhao G."/>
            <person name="Zhu H."/>
            <person name="Hu X."/>
            <person name="Ji K."/>
            <person name="Xiang X."/>
            <person name="Song Q."/>
            <person name="Yuan D."/>
            <person name="Jin S."/>
            <person name="Zhang L."/>
        </authorList>
    </citation>
    <scope>NUCLEOTIDE SEQUENCE [LARGE SCALE GENOMIC DNA]</scope>
    <source>
        <strain evidence="1">SQ_2022a</strain>
    </source>
</reference>
<protein>
    <submittedName>
        <fullName evidence="1">Uncharacterized protein</fullName>
    </submittedName>
</protein>
<sequence length="133" mass="14946">MKRPKSIVDVGRGIGGSSRYLARKCEAQCGIGLFDPRGDAKDLRFVEGCQMVPRQPSKKLSLVVEDLDIPWSDLVLKKRIGSGIVFLQGVILKPSDWVHFQVLLVLSIVLIGMARYHENLYIIVDDAVEKIRR</sequence>
<proteinExistence type="predicted"/>
<dbReference type="Proteomes" id="UP001060215">
    <property type="component" value="Chromosome 10"/>
</dbReference>
<name>A0ACC0G773_9ERIC</name>
<organism evidence="1 2">
    <name type="scientific">Camellia lanceoleosa</name>
    <dbReference type="NCBI Taxonomy" id="1840588"/>
    <lineage>
        <taxon>Eukaryota</taxon>
        <taxon>Viridiplantae</taxon>
        <taxon>Streptophyta</taxon>
        <taxon>Embryophyta</taxon>
        <taxon>Tracheophyta</taxon>
        <taxon>Spermatophyta</taxon>
        <taxon>Magnoliopsida</taxon>
        <taxon>eudicotyledons</taxon>
        <taxon>Gunneridae</taxon>
        <taxon>Pentapetalae</taxon>
        <taxon>asterids</taxon>
        <taxon>Ericales</taxon>
        <taxon>Theaceae</taxon>
        <taxon>Camellia</taxon>
    </lineage>
</organism>
<gene>
    <name evidence="1" type="ORF">LOK49_LG10G02222</name>
</gene>
<evidence type="ECO:0000313" key="2">
    <source>
        <dbReference type="Proteomes" id="UP001060215"/>
    </source>
</evidence>